<name>A0A3S1CAB1_9CYAN</name>
<evidence type="ECO:0000256" key="8">
    <source>
        <dbReference type="ARBA" id="ARBA00048679"/>
    </source>
</evidence>
<dbReference type="PANTHER" id="PTHR24363:SF0">
    <property type="entry name" value="SERINE_THREONINE KINASE LIKE DOMAIN CONTAINING 1"/>
    <property type="match status" value="1"/>
</dbReference>
<dbReference type="PROSITE" id="PS50005">
    <property type="entry name" value="TPR"/>
    <property type="match status" value="2"/>
</dbReference>
<dbReference type="InterPro" id="IPR011009">
    <property type="entry name" value="Kinase-like_dom_sf"/>
</dbReference>
<dbReference type="SUPFAM" id="SSF48452">
    <property type="entry name" value="TPR-like"/>
    <property type="match status" value="1"/>
</dbReference>
<evidence type="ECO:0000256" key="5">
    <source>
        <dbReference type="ARBA" id="ARBA00022777"/>
    </source>
</evidence>
<dbReference type="AlphaFoldDB" id="A0A3S1CAB1"/>
<dbReference type="PANTHER" id="PTHR24363">
    <property type="entry name" value="SERINE/THREONINE PROTEIN KINASE"/>
    <property type="match status" value="1"/>
</dbReference>
<dbReference type="SMART" id="SM00028">
    <property type="entry name" value="TPR"/>
    <property type="match status" value="4"/>
</dbReference>
<feature type="repeat" description="TPR" evidence="9">
    <location>
        <begin position="667"/>
        <end position="700"/>
    </location>
</feature>
<keyword evidence="5" id="KW-0418">Kinase</keyword>
<feature type="repeat" description="TPR" evidence="9">
    <location>
        <begin position="557"/>
        <end position="590"/>
    </location>
</feature>
<dbReference type="GO" id="GO:0005524">
    <property type="term" value="F:ATP binding"/>
    <property type="evidence" value="ECO:0007669"/>
    <property type="project" value="UniProtKB-KW"/>
</dbReference>
<proteinExistence type="predicted"/>
<keyword evidence="2" id="KW-0723">Serine/threonine-protein kinase</keyword>
<keyword evidence="12" id="KW-1185">Reference proteome</keyword>
<comment type="catalytic activity">
    <reaction evidence="8">
        <text>L-seryl-[protein] + ATP = O-phospho-L-seryl-[protein] + ADP + H(+)</text>
        <dbReference type="Rhea" id="RHEA:17989"/>
        <dbReference type="Rhea" id="RHEA-COMP:9863"/>
        <dbReference type="Rhea" id="RHEA-COMP:11604"/>
        <dbReference type="ChEBI" id="CHEBI:15378"/>
        <dbReference type="ChEBI" id="CHEBI:29999"/>
        <dbReference type="ChEBI" id="CHEBI:30616"/>
        <dbReference type="ChEBI" id="CHEBI:83421"/>
        <dbReference type="ChEBI" id="CHEBI:456216"/>
        <dbReference type="EC" id="2.7.11.1"/>
    </reaction>
</comment>
<evidence type="ECO:0000256" key="4">
    <source>
        <dbReference type="ARBA" id="ARBA00022741"/>
    </source>
</evidence>
<reference evidence="11" key="2">
    <citation type="journal article" date="2019" name="Genome Biol. Evol.">
        <title>Day and night: Metabolic profiles and evolutionary relationships of six axenic non-marine cyanobacteria.</title>
        <authorList>
            <person name="Will S.E."/>
            <person name="Henke P."/>
            <person name="Boedeker C."/>
            <person name="Huang S."/>
            <person name="Brinkmann H."/>
            <person name="Rohde M."/>
            <person name="Jarek M."/>
            <person name="Friedl T."/>
            <person name="Seufert S."/>
            <person name="Schumacher M."/>
            <person name="Overmann J."/>
            <person name="Neumann-Schaal M."/>
            <person name="Petersen J."/>
        </authorList>
    </citation>
    <scope>NUCLEOTIDE SEQUENCE [LARGE SCALE GENOMIC DNA]</scope>
    <source>
        <strain evidence="11">PCC 7102</strain>
    </source>
</reference>
<comment type="caution">
    <text evidence="11">The sequence shown here is derived from an EMBL/GenBank/DDBJ whole genome shotgun (WGS) entry which is preliminary data.</text>
</comment>
<accession>A0A3S1CAB1</accession>
<keyword evidence="4" id="KW-0547">Nucleotide-binding</keyword>
<dbReference type="EMBL" id="RSCL01000027">
    <property type="protein sequence ID" value="RUS99207.1"/>
    <property type="molecule type" value="Genomic_DNA"/>
</dbReference>
<dbReference type="GO" id="GO:0004674">
    <property type="term" value="F:protein serine/threonine kinase activity"/>
    <property type="evidence" value="ECO:0007669"/>
    <property type="project" value="UniProtKB-KW"/>
</dbReference>
<dbReference type="Gene3D" id="1.10.510.10">
    <property type="entry name" value="Transferase(Phosphotransferase) domain 1"/>
    <property type="match status" value="3"/>
</dbReference>
<dbReference type="SMART" id="SM00220">
    <property type="entry name" value="S_TKc"/>
    <property type="match status" value="2"/>
</dbReference>
<dbReference type="EC" id="2.7.11.1" evidence="1"/>
<evidence type="ECO:0000256" key="6">
    <source>
        <dbReference type="ARBA" id="ARBA00022840"/>
    </source>
</evidence>
<dbReference type="Pfam" id="PF00069">
    <property type="entry name" value="Pkinase"/>
    <property type="match status" value="2"/>
</dbReference>
<evidence type="ECO:0000256" key="1">
    <source>
        <dbReference type="ARBA" id="ARBA00012513"/>
    </source>
</evidence>
<feature type="domain" description="Protein kinase" evidence="10">
    <location>
        <begin position="272"/>
        <end position="507"/>
    </location>
</feature>
<keyword evidence="3" id="KW-0808">Transferase</keyword>
<gene>
    <name evidence="11" type="ORF">DSM106972_079090</name>
</gene>
<dbReference type="SUPFAM" id="SSF56112">
    <property type="entry name" value="Protein kinase-like (PK-like)"/>
    <property type="match status" value="2"/>
</dbReference>
<dbReference type="InterPro" id="IPR000719">
    <property type="entry name" value="Prot_kinase_dom"/>
</dbReference>
<reference evidence="11" key="1">
    <citation type="submission" date="2018-12" db="EMBL/GenBank/DDBJ databases">
        <authorList>
            <person name="Will S."/>
            <person name="Neumann-Schaal M."/>
            <person name="Henke P."/>
        </authorList>
    </citation>
    <scope>NUCLEOTIDE SEQUENCE</scope>
    <source>
        <strain evidence="11">PCC 7102</strain>
    </source>
</reference>
<dbReference type="CDD" id="cd14014">
    <property type="entry name" value="STKc_PknB_like"/>
    <property type="match status" value="2"/>
</dbReference>
<protein>
    <recommendedName>
        <fullName evidence="1">non-specific serine/threonine protein kinase</fullName>
        <ecNumber evidence="1">2.7.11.1</ecNumber>
    </recommendedName>
</protein>
<keyword evidence="6" id="KW-0067">ATP-binding</keyword>
<comment type="catalytic activity">
    <reaction evidence="7">
        <text>L-threonyl-[protein] + ATP = O-phospho-L-threonyl-[protein] + ADP + H(+)</text>
        <dbReference type="Rhea" id="RHEA:46608"/>
        <dbReference type="Rhea" id="RHEA-COMP:11060"/>
        <dbReference type="Rhea" id="RHEA-COMP:11605"/>
        <dbReference type="ChEBI" id="CHEBI:15378"/>
        <dbReference type="ChEBI" id="CHEBI:30013"/>
        <dbReference type="ChEBI" id="CHEBI:30616"/>
        <dbReference type="ChEBI" id="CHEBI:61977"/>
        <dbReference type="ChEBI" id="CHEBI:456216"/>
        <dbReference type="EC" id="2.7.11.1"/>
    </reaction>
</comment>
<dbReference type="Gene3D" id="1.25.40.10">
    <property type="entry name" value="Tetratricopeptide repeat domain"/>
    <property type="match status" value="1"/>
</dbReference>
<evidence type="ECO:0000256" key="3">
    <source>
        <dbReference type="ARBA" id="ARBA00022679"/>
    </source>
</evidence>
<dbReference type="InterPro" id="IPR011990">
    <property type="entry name" value="TPR-like_helical_dom_sf"/>
</dbReference>
<evidence type="ECO:0000256" key="7">
    <source>
        <dbReference type="ARBA" id="ARBA00047899"/>
    </source>
</evidence>
<keyword evidence="9" id="KW-0802">TPR repeat</keyword>
<evidence type="ECO:0000256" key="9">
    <source>
        <dbReference type="PROSITE-ProRule" id="PRU00339"/>
    </source>
</evidence>
<evidence type="ECO:0000313" key="12">
    <source>
        <dbReference type="Proteomes" id="UP000271624"/>
    </source>
</evidence>
<dbReference type="Proteomes" id="UP000271624">
    <property type="component" value="Unassembled WGS sequence"/>
</dbReference>
<feature type="domain" description="Protein kinase" evidence="10">
    <location>
        <begin position="6"/>
        <end position="262"/>
    </location>
</feature>
<dbReference type="Pfam" id="PF13181">
    <property type="entry name" value="TPR_8"/>
    <property type="match status" value="1"/>
</dbReference>
<dbReference type="PROSITE" id="PS50011">
    <property type="entry name" value="PROTEIN_KINASE_DOM"/>
    <property type="match status" value="2"/>
</dbReference>
<sequence>MIYGRYKIISFISRGGFGETYKAEDKQQQGLICLLKYLKPLTTNSSSLRIAQEKFCQEASTLRRLGTHSQIPELYDYFEENQKFYLVEEYIDGQNLADELKNSVFSEIQVIQVLYDTLKILDYLYQNNVIHRDIKPANLVRRNCDKKNFLVDFGAVKEISILTIDSYTETISTMVVGTLKYIPPEQAEGQANFASDIYALGITALELLTKKIPHGTQEVESLLNELEINPNLAKILQKMVRFNYKERYQTPLNILFDLQPLILLGQTLNQRYKITKYLGGGDFYYTYLAEDLKYPFQSDCIIKQLQLNVNNQYVLQEAQSRFTDILNLLDKLSHEQVPQLFDDFEYNKEFYLVYKFIPGESISEQLTKENCWSEAQVIALLKDVLKVLSFMHRQGIIHGDIKPSNLIRRQQDGKICLIYLAAPEQLSNKKKLQPASDIYALGMTAIQALTGVHPQELKVDLHGEVSWKNLCNVSPNLALILDKMVRCQTEKRYQSAQKVLDDLNTQVSWAKIEKYWRLIAMSTIAISFSIVYYIYSGVQEQQAVHYFNQGTEKILSGDNHKKTGDIEKANKYYNEAIAAFEKATQINPKFTEAWVNQGYAYGQRRKFAEQAHACIQAHTINSNSPLVWICIGNVQFAAKQYEDSIKRFTQATQTCNSQLESKKNTCVAAWSNIGDAYLALNKPEQALNAFNKALRVKKDFQQAINGKTEAQKHL</sequence>
<dbReference type="PROSITE" id="PS50293">
    <property type="entry name" value="TPR_REGION"/>
    <property type="match status" value="1"/>
</dbReference>
<dbReference type="Pfam" id="PF13424">
    <property type="entry name" value="TPR_12"/>
    <property type="match status" value="1"/>
</dbReference>
<dbReference type="InterPro" id="IPR019734">
    <property type="entry name" value="TPR_rpt"/>
</dbReference>
<evidence type="ECO:0000256" key="2">
    <source>
        <dbReference type="ARBA" id="ARBA00022527"/>
    </source>
</evidence>
<evidence type="ECO:0000313" key="11">
    <source>
        <dbReference type="EMBL" id="RUS99207.1"/>
    </source>
</evidence>
<organism evidence="11 12">
    <name type="scientific">Dulcicalothrix desertica PCC 7102</name>
    <dbReference type="NCBI Taxonomy" id="232991"/>
    <lineage>
        <taxon>Bacteria</taxon>
        <taxon>Bacillati</taxon>
        <taxon>Cyanobacteriota</taxon>
        <taxon>Cyanophyceae</taxon>
        <taxon>Nostocales</taxon>
        <taxon>Calotrichaceae</taxon>
        <taxon>Dulcicalothrix</taxon>
    </lineage>
</organism>
<evidence type="ECO:0000259" key="10">
    <source>
        <dbReference type="PROSITE" id="PS50011"/>
    </source>
</evidence>